<keyword evidence="2" id="KW-0378">Hydrolase</keyword>
<dbReference type="PANTHER" id="PTHR40841:SF2">
    <property type="entry name" value="SIDEROPHORE-DEGRADING ESTERASE (EUROFUNG)"/>
    <property type="match status" value="1"/>
</dbReference>
<sequence>MCFADLWPGMSRRMVLFFVALMVFSMLPAASYGAVPDEVTLPGAQAFMLESPETGRDYLIQVSVPDAPPPDTGYPVLYLLDGNAYLPLMQVARDTVTRESPSEAGNPLLIVAIGYPDADRFAFEQRAADYTPPGAARNRAEGQHGGATRFLAFINTRLKPEIARRFQVDPDKEALFGHSFGGLFVTHVLMTAPESFERYIAISPSLWWYGDDPLRALSEYDLAVDTEVGVAPRLLIGVGSLEQTPGESERGTPKAEVRRSRAMVDNVGLMAEWLDSLHPDWDIQAKSFPGENHGSVMWPAARRAVEFLQQDSNVVRGQ</sequence>
<dbReference type="Gene3D" id="3.40.50.1820">
    <property type="entry name" value="alpha/beta hydrolase"/>
    <property type="match status" value="1"/>
</dbReference>
<comment type="caution">
    <text evidence="3">The sequence shown here is derived from an EMBL/GenBank/DDBJ whole genome shotgun (WGS) entry which is preliminary data.</text>
</comment>
<evidence type="ECO:0008006" key="5">
    <source>
        <dbReference type="Google" id="ProtNLM"/>
    </source>
</evidence>
<accession>A0ABS6AB24</accession>
<dbReference type="Proteomes" id="UP000753376">
    <property type="component" value="Unassembled WGS sequence"/>
</dbReference>
<keyword evidence="4" id="KW-1185">Reference proteome</keyword>
<proteinExistence type="inferred from homology"/>
<gene>
    <name evidence="3" type="ORF">KO508_10265</name>
</gene>
<dbReference type="InterPro" id="IPR052558">
    <property type="entry name" value="Siderophore_Hydrolase_D"/>
</dbReference>
<protein>
    <recommendedName>
        <fullName evidence="5">Esterase</fullName>
    </recommendedName>
</protein>
<dbReference type="InterPro" id="IPR029058">
    <property type="entry name" value="AB_hydrolase_fold"/>
</dbReference>
<organism evidence="3 4">
    <name type="scientific">Marinobacter salexigens</name>
    <dbReference type="NCBI Taxonomy" id="1925763"/>
    <lineage>
        <taxon>Bacteria</taxon>
        <taxon>Pseudomonadati</taxon>
        <taxon>Pseudomonadota</taxon>
        <taxon>Gammaproteobacteria</taxon>
        <taxon>Pseudomonadales</taxon>
        <taxon>Marinobacteraceae</taxon>
        <taxon>Marinobacter</taxon>
    </lineage>
</organism>
<dbReference type="EMBL" id="JAHKPV010000018">
    <property type="protein sequence ID" value="MBU2874387.1"/>
    <property type="molecule type" value="Genomic_DNA"/>
</dbReference>
<dbReference type="PANTHER" id="PTHR40841">
    <property type="entry name" value="SIDEROPHORE TRIACETYLFUSARININE C ESTERASE"/>
    <property type="match status" value="1"/>
</dbReference>
<dbReference type="InterPro" id="IPR000801">
    <property type="entry name" value="Esterase-like"/>
</dbReference>
<reference evidence="3 4" key="1">
    <citation type="submission" date="2021-05" db="EMBL/GenBank/DDBJ databases">
        <title>Draft genomes of bacteria isolated from model marine particles.</title>
        <authorList>
            <person name="Datta M.S."/>
            <person name="Schwartzman J.A."/>
            <person name="Enke T.N."/>
            <person name="Saavedra J."/>
            <person name="Cermak N."/>
            <person name="Cordero O.X."/>
        </authorList>
    </citation>
    <scope>NUCLEOTIDE SEQUENCE [LARGE SCALE GENOMIC DNA]</scope>
    <source>
        <strain evidence="3 4">D2M19</strain>
    </source>
</reference>
<dbReference type="Pfam" id="PF00756">
    <property type="entry name" value="Esterase"/>
    <property type="match status" value="1"/>
</dbReference>
<evidence type="ECO:0000313" key="3">
    <source>
        <dbReference type="EMBL" id="MBU2874387.1"/>
    </source>
</evidence>
<name>A0ABS6AB24_9GAMM</name>
<evidence type="ECO:0000256" key="2">
    <source>
        <dbReference type="ARBA" id="ARBA00022801"/>
    </source>
</evidence>
<evidence type="ECO:0000313" key="4">
    <source>
        <dbReference type="Proteomes" id="UP000753376"/>
    </source>
</evidence>
<comment type="similarity">
    <text evidence="1">Belongs to the esterase D family.</text>
</comment>
<evidence type="ECO:0000256" key="1">
    <source>
        <dbReference type="ARBA" id="ARBA00005622"/>
    </source>
</evidence>
<dbReference type="SUPFAM" id="SSF53474">
    <property type="entry name" value="alpha/beta-Hydrolases"/>
    <property type="match status" value="1"/>
</dbReference>